<dbReference type="RefSeq" id="WP_169493525.1">
    <property type="nucleotide sequence ID" value="NZ_JABBGM010000004.1"/>
</dbReference>
<dbReference type="AlphaFoldDB" id="A0A7Y0BPV9"/>
<comment type="caution">
    <text evidence="1">The sequence shown here is derived from an EMBL/GenBank/DDBJ whole genome shotgun (WGS) entry which is preliminary data.</text>
</comment>
<evidence type="ECO:0000313" key="2">
    <source>
        <dbReference type="Proteomes" id="UP000583556"/>
    </source>
</evidence>
<dbReference type="Proteomes" id="UP000583556">
    <property type="component" value="Unassembled WGS sequence"/>
</dbReference>
<dbReference type="CDD" id="cd09627">
    <property type="entry name" value="DOMON_murB_like"/>
    <property type="match status" value="1"/>
</dbReference>
<name>A0A7Y0BPV9_9SPHN</name>
<sequence length="176" mass="19027">MLIHHPARPPLQVTAVSARIIGFDANWLSIRWRVDGTAALVVPPFAGKRRADGLWQATCFELFVQGADAPAYAEFNFSPSERWAAYSFADVRAGMADRPVAPQPTCTPRRGQNVLIFDAVLPASALPPLPARYGLTAVIEEEGGHKSYWAMAHGGEAPDFHDPACFHGHLTAPSGP</sequence>
<evidence type="ECO:0000313" key="1">
    <source>
        <dbReference type="EMBL" id="NML94274.1"/>
    </source>
</evidence>
<keyword evidence="2" id="KW-1185">Reference proteome</keyword>
<accession>A0A7Y0BPV9</accession>
<organism evidence="1 2">
    <name type="scientific">Novosphingobium olei</name>
    <dbReference type="NCBI Taxonomy" id="2728851"/>
    <lineage>
        <taxon>Bacteria</taxon>
        <taxon>Pseudomonadati</taxon>
        <taxon>Pseudomonadota</taxon>
        <taxon>Alphaproteobacteria</taxon>
        <taxon>Sphingomonadales</taxon>
        <taxon>Sphingomonadaceae</taxon>
        <taxon>Novosphingobium</taxon>
    </lineage>
</organism>
<proteinExistence type="predicted"/>
<reference evidence="1 2" key="1">
    <citation type="submission" date="2020-04" db="EMBL/GenBank/DDBJ databases">
        <title>Novosphingobium sp. TW-4 isolated from soil.</title>
        <authorList>
            <person name="Dahal R.H."/>
            <person name="Chaudhary D.K."/>
        </authorList>
    </citation>
    <scope>NUCLEOTIDE SEQUENCE [LARGE SCALE GENOMIC DNA]</scope>
    <source>
        <strain evidence="1 2">TW-4</strain>
    </source>
</reference>
<dbReference type="EMBL" id="JABBGM010000004">
    <property type="protein sequence ID" value="NML94274.1"/>
    <property type="molecule type" value="Genomic_DNA"/>
</dbReference>
<protein>
    <submittedName>
        <fullName evidence="1">DOMON-like domain-containing protein</fullName>
    </submittedName>
</protein>
<dbReference type="Gene3D" id="2.60.40.1190">
    <property type="match status" value="1"/>
</dbReference>
<gene>
    <name evidence="1" type="ORF">HHL27_11420</name>
</gene>